<feature type="transmembrane region" description="Helical" evidence="6">
    <location>
        <begin position="174"/>
        <end position="194"/>
    </location>
</feature>
<dbReference type="EMBL" id="CAJNNW010026877">
    <property type="protein sequence ID" value="CAE8688313.1"/>
    <property type="molecule type" value="Genomic_DNA"/>
</dbReference>
<organism evidence="7 8">
    <name type="scientific">Polarella glacialis</name>
    <name type="common">Dinoflagellate</name>
    <dbReference type="NCBI Taxonomy" id="89957"/>
    <lineage>
        <taxon>Eukaryota</taxon>
        <taxon>Sar</taxon>
        <taxon>Alveolata</taxon>
        <taxon>Dinophyceae</taxon>
        <taxon>Suessiales</taxon>
        <taxon>Suessiaceae</taxon>
        <taxon>Polarella</taxon>
    </lineage>
</organism>
<evidence type="ECO:0000256" key="3">
    <source>
        <dbReference type="ARBA" id="ARBA00022692"/>
    </source>
</evidence>
<evidence type="ECO:0000256" key="6">
    <source>
        <dbReference type="SAM" id="Phobius"/>
    </source>
</evidence>
<dbReference type="PANTHER" id="PTHR19139">
    <property type="entry name" value="AQUAPORIN TRANSPORTER"/>
    <property type="match status" value="1"/>
</dbReference>
<sequence length="562" mass="57969">WAIDRSATGLIAYPGEEPERVIDVKAGLAEFIAMALFVIIGCGTACANGAGDGQNRLLVAFAFGIGIMVLAYSVGHHSGGHINCAVTFSLVLGGICPWYQGIFHVIMQLAGSVVGALVLWGIFPCEMDMTTTLGTNMIGTRFVGNVLVAEVVGTFLLCFTVWETGISAQACCGRNACIAIGFSVFLAHVLLLPIDGCSINPTRSFGPALVSKYRGCSNYTPGGMDDLWIFFVGPLVGGALAAAVRDGGGEDEDAFDQTESEYEEEYFGEYASSGEETTDGLAALTGSGSSGSACLTDAEVAANVAAEEVLLYDDMPELNPIPKLHKDSGLGSGLGPEDDVLSSVITFRALAAAAQLGASADKERGATFCVVGGLGAAGMQLDDAEAYGSLPGGWSSLPPLLVRRSGCVAANVTGRIFVIGGISASGRHLASVEWLEPGSENWCQGPPLPSALVSGSAAAVGGRLFVAGGWGLTQPLGEALVLEAESECSSEWRWERLPPMPTQRAVCAATAAAGKIYVVGGRLCGAQASAAVECFDPVSGCWESLASLSVARTGCVAVCEWR</sequence>
<keyword evidence="4 6" id="KW-1133">Transmembrane helix</keyword>
<dbReference type="InterPro" id="IPR023271">
    <property type="entry name" value="Aquaporin-like"/>
</dbReference>
<keyword evidence="5 6" id="KW-0472">Membrane</keyword>
<dbReference type="Gene3D" id="1.20.1080.10">
    <property type="entry name" value="Glycerol uptake facilitator protein"/>
    <property type="match status" value="1"/>
</dbReference>
<feature type="transmembrane region" description="Helical" evidence="6">
    <location>
        <begin position="31"/>
        <end position="50"/>
    </location>
</feature>
<evidence type="ECO:0000313" key="8">
    <source>
        <dbReference type="Proteomes" id="UP000626109"/>
    </source>
</evidence>
<dbReference type="InterPro" id="IPR000425">
    <property type="entry name" value="MIP"/>
</dbReference>
<keyword evidence="3 6" id="KW-0812">Transmembrane</keyword>
<feature type="transmembrane region" description="Helical" evidence="6">
    <location>
        <begin position="143"/>
        <end position="162"/>
    </location>
</feature>
<protein>
    <recommendedName>
        <fullName evidence="9">Aquaporin</fullName>
    </recommendedName>
</protein>
<evidence type="ECO:0000256" key="5">
    <source>
        <dbReference type="ARBA" id="ARBA00023136"/>
    </source>
</evidence>
<dbReference type="SUPFAM" id="SSF81338">
    <property type="entry name" value="Aquaporin-like"/>
    <property type="match status" value="1"/>
</dbReference>
<feature type="transmembrane region" description="Helical" evidence="6">
    <location>
        <begin position="80"/>
        <end position="99"/>
    </location>
</feature>
<comment type="similarity">
    <text evidence="2">Belongs to the MIP/aquaporin (TC 1.A.8) family.</text>
</comment>
<feature type="transmembrane region" description="Helical" evidence="6">
    <location>
        <begin position="57"/>
        <end position="74"/>
    </location>
</feature>
<proteinExistence type="inferred from homology"/>
<feature type="non-terminal residue" evidence="7">
    <location>
        <position position="1"/>
    </location>
</feature>
<gene>
    <name evidence="7" type="ORF">PGLA2088_LOCUS25848</name>
</gene>
<comment type="subcellular location">
    <subcellularLocation>
        <location evidence="1">Membrane</location>
        <topology evidence="1">Multi-pass membrane protein</topology>
    </subcellularLocation>
</comment>
<dbReference type="GO" id="GO:0005886">
    <property type="term" value="C:plasma membrane"/>
    <property type="evidence" value="ECO:0007669"/>
    <property type="project" value="TreeGrafter"/>
</dbReference>
<dbReference type="GO" id="GO:0015250">
    <property type="term" value="F:water channel activity"/>
    <property type="evidence" value="ECO:0007669"/>
    <property type="project" value="TreeGrafter"/>
</dbReference>
<dbReference type="Proteomes" id="UP000626109">
    <property type="component" value="Unassembled WGS sequence"/>
</dbReference>
<feature type="transmembrane region" description="Helical" evidence="6">
    <location>
        <begin position="106"/>
        <end position="123"/>
    </location>
</feature>
<name>A0A813K011_POLGL</name>
<evidence type="ECO:0000256" key="1">
    <source>
        <dbReference type="ARBA" id="ARBA00004141"/>
    </source>
</evidence>
<reference evidence="7" key="1">
    <citation type="submission" date="2021-02" db="EMBL/GenBank/DDBJ databases">
        <authorList>
            <person name="Dougan E. K."/>
            <person name="Rhodes N."/>
            <person name="Thang M."/>
            <person name="Chan C."/>
        </authorList>
    </citation>
    <scope>NUCLEOTIDE SEQUENCE</scope>
</reference>
<evidence type="ECO:0000256" key="2">
    <source>
        <dbReference type="ARBA" id="ARBA00006175"/>
    </source>
</evidence>
<dbReference type="InterPro" id="IPR015915">
    <property type="entry name" value="Kelch-typ_b-propeller"/>
</dbReference>
<dbReference type="PRINTS" id="PR00783">
    <property type="entry name" value="MINTRINSICP"/>
</dbReference>
<evidence type="ECO:0000256" key="4">
    <source>
        <dbReference type="ARBA" id="ARBA00022989"/>
    </source>
</evidence>
<accession>A0A813K011</accession>
<evidence type="ECO:0008006" key="9">
    <source>
        <dbReference type="Google" id="ProtNLM"/>
    </source>
</evidence>
<dbReference type="Pfam" id="PF00230">
    <property type="entry name" value="MIP"/>
    <property type="match status" value="1"/>
</dbReference>
<dbReference type="InterPro" id="IPR034294">
    <property type="entry name" value="Aquaporin_transptr"/>
</dbReference>
<dbReference type="PANTHER" id="PTHR19139:SF199">
    <property type="entry name" value="MIP17260P"/>
    <property type="match status" value="1"/>
</dbReference>
<dbReference type="InterPro" id="IPR006652">
    <property type="entry name" value="Kelch_1"/>
</dbReference>
<dbReference type="Pfam" id="PF01344">
    <property type="entry name" value="Kelch_1"/>
    <property type="match status" value="2"/>
</dbReference>
<dbReference type="SMART" id="SM00612">
    <property type="entry name" value="Kelch"/>
    <property type="match status" value="4"/>
</dbReference>
<dbReference type="Gene3D" id="2.120.10.80">
    <property type="entry name" value="Kelch-type beta propeller"/>
    <property type="match status" value="1"/>
</dbReference>
<dbReference type="SUPFAM" id="SSF117281">
    <property type="entry name" value="Kelch motif"/>
    <property type="match status" value="1"/>
</dbReference>
<comment type="caution">
    <text evidence="7">The sequence shown here is derived from an EMBL/GenBank/DDBJ whole genome shotgun (WGS) entry which is preliminary data.</text>
</comment>
<dbReference type="AlphaFoldDB" id="A0A813K011"/>
<evidence type="ECO:0000313" key="7">
    <source>
        <dbReference type="EMBL" id="CAE8688313.1"/>
    </source>
</evidence>